<dbReference type="RefSeq" id="XP_010702247.1">
    <property type="nucleotide sequence ID" value="XM_010703945.1"/>
</dbReference>
<sequence>MKRDWTTVAVIAAVLLAAVAHAGKQAMPYLYSEAYRSHNYARASYCTASTLLNWSCGSICNTIPGFKPYTTFYSSKYNTFGFAGVDTANQQIVLAFRGSNSATNWLYSLTFLFREYNTSSSCGKGCQVHLGFYASYLSLQSQVRAAVSELVTKFPDYQVLVTGHSLGGVLAVHAAVDLQEQFNSMRKPGKPVALYTLGAPRVGNPTFARWTAQILARGPHYRITHCRDPVPHLPPMSFGFLHAPTEVFYRTRANNSMVICNDSPVAESRKCSNNMLPISIMDHLKYFGESTDCSCDTCPGSRSIESQATMPKWLYARLIWEHLKSGGGMWSTATLQ</sequence>
<feature type="signal peptide" evidence="1">
    <location>
        <begin position="1"/>
        <end position="22"/>
    </location>
</feature>
<organism evidence="3 4">
    <name type="scientific">Leishmania panamensis</name>
    <dbReference type="NCBI Taxonomy" id="5679"/>
    <lineage>
        <taxon>Eukaryota</taxon>
        <taxon>Discoba</taxon>
        <taxon>Euglenozoa</taxon>
        <taxon>Kinetoplastea</taxon>
        <taxon>Metakinetoplastina</taxon>
        <taxon>Trypanosomatida</taxon>
        <taxon>Trypanosomatidae</taxon>
        <taxon>Leishmaniinae</taxon>
        <taxon>Leishmania</taxon>
        <taxon>Leishmania guyanensis species complex</taxon>
    </lineage>
</organism>
<gene>
    <name evidence="3" type="ORF">LPMP_331550</name>
</gene>
<accession>A0A088SHY9</accession>
<dbReference type="InterPro" id="IPR051218">
    <property type="entry name" value="Sec_MonoDiacylglyc_Lipase"/>
</dbReference>
<dbReference type="InterPro" id="IPR029058">
    <property type="entry name" value="AB_hydrolase_fold"/>
</dbReference>
<feature type="chain" id="PRO_5001839450" evidence="1">
    <location>
        <begin position="23"/>
        <end position="336"/>
    </location>
</feature>
<dbReference type="VEuPathDB" id="TriTrypDB:LPAL13_330021800"/>
<proteinExistence type="predicted"/>
<reference evidence="3 4" key="1">
    <citation type="journal article" date="2015" name="Sci. Rep.">
        <title>The genome of Leishmania panamensis: insights into genomics of the L. (Viannia) subgenus.</title>
        <authorList>
            <person name="Llanes A."/>
            <person name="Restrepo C.M."/>
            <person name="Vecchio G.D."/>
            <person name="Anguizola F.J."/>
            <person name="Lleonart R."/>
        </authorList>
    </citation>
    <scope>NUCLEOTIDE SEQUENCE [LARGE SCALE GENOMIC DNA]</scope>
    <source>
        <strain evidence="3 4">MHOM/PA/94/PSC-1</strain>
    </source>
</reference>
<name>A0A088SHY9_LEIPA</name>
<dbReference type="EMBL" id="CP009402">
    <property type="protein sequence ID" value="AIO01447.1"/>
    <property type="molecule type" value="Genomic_DNA"/>
</dbReference>
<dbReference type="AlphaFoldDB" id="A0A088SHY9"/>
<dbReference type="GO" id="GO:0004806">
    <property type="term" value="F:triacylglycerol lipase activity"/>
    <property type="evidence" value="ECO:0007669"/>
    <property type="project" value="UniProtKB-EC"/>
</dbReference>
<dbReference type="OrthoDB" id="257725at2759"/>
<dbReference type="eggNOG" id="KOG4569">
    <property type="taxonomic scope" value="Eukaryota"/>
</dbReference>
<evidence type="ECO:0000313" key="4">
    <source>
        <dbReference type="Proteomes" id="UP000063063"/>
    </source>
</evidence>
<keyword evidence="4" id="KW-1185">Reference proteome</keyword>
<dbReference type="GO" id="GO:0006629">
    <property type="term" value="P:lipid metabolic process"/>
    <property type="evidence" value="ECO:0007669"/>
    <property type="project" value="InterPro"/>
</dbReference>
<dbReference type="CDD" id="cd00519">
    <property type="entry name" value="Lipase_3"/>
    <property type="match status" value="1"/>
</dbReference>
<keyword evidence="3" id="KW-0378">Hydrolase</keyword>
<dbReference type="PANTHER" id="PTHR45856:SF25">
    <property type="entry name" value="FUNGAL LIPASE-LIKE DOMAIN-CONTAINING PROTEIN"/>
    <property type="match status" value="1"/>
</dbReference>
<evidence type="ECO:0000259" key="2">
    <source>
        <dbReference type="Pfam" id="PF01764"/>
    </source>
</evidence>
<evidence type="ECO:0000313" key="3">
    <source>
        <dbReference type="EMBL" id="AIO01447.1"/>
    </source>
</evidence>
<keyword evidence="1" id="KW-0732">Signal</keyword>
<protein>
    <submittedName>
        <fullName evidence="3">Lipase, putative</fullName>
        <ecNumber evidence="3">3.1.1.3</ecNumber>
    </submittedName>
</protein>
<dbReference type="Pfam" id="PF01764">
    <property type="entry name" value="Lipase_3"/>
    <property type="match status" value="1"/>
</dbReference>
<dbReference type="VEuPathDB" id="TriTrypDB:LPMP_331550"/>
<evidence type="ECO:0000256" key="1">
    <source>
        <dbReference type="SAM" id="SignalP"/>
    </source>
</evidence>
<dbReference type="InterPro" id="IPR002921">
    <property type="entry name" value="Fungal_lipase-type"/>
</dbReference>
<dbReference type="GeneID" id="22578308"/>
<dbReference type="Proteomes" id="UP000063063">
    <property type="component" value="Chromosome 33"/>
</dbReference>
<dbReference type="SUPFAM" id="SSF53474">
    <property type="entry name" value="alpha/beta-Hydrolases"/>
    <property type="match status" value="1"/>
</dbReference>
<dbReference type="Gene3D" id="3.40.50.1820">
    <property type="entry name" value="alpha/beta hydrolase"/>
    <property type="match status" value="1"/>
</dbReference>
<dbReference type="PANTHER" id="PTHR45856">
    <property type="entry name" value="ALPHA/BETA-HYDROLASES SUPERFAMILY PROTEIN"/>
    <property type="match status" value="1"/>
</dbReference>
<dbReference type="EC" id="3.1.1.3" evidence="3"/>
<dbReference type="KEGG" id="lpan:LPMP_331550"/>
<feature type="domain" description="Fungal lipase-type" evidence="2">
    <location>
        <begin position="93"/>
        <end position="237"/>
    </location>
</feature>